<feature type="transmembrane region" description="Helical" evidence="8">
    <location>
        <begin position="182"/>
        <end position="203"/>
    </location>
</feature>
<evidence type="ECO:0000256" key="6">
    <source>
        <dbReference type="ARBA" id="ARBA00023136"/>
    </source>
</evidence>
<dbReference type="VEuPathDB" id="FungiDB:jhhlp_007776"/>
<dbReference type="STRING" id="41688.A0A2N3N0J1"/>
<name>A0A2N3N0J1_9PEZI</name>
<dbReference type="SUPFAM" id="SSF52343">
    <property type="entry name" value="Ferredoxin reductase-like, C-terminal NADP-linked domain"/>
    <property type="match status" value="1"/>
</dbReference>
<protein>
    <recommendedName>
        <fullName evidence="14">Ferric oxidoreductase domain-containing protein</fullName>
    </recommendedName>
</protein>
<organism evidence="12 13">
    <name type="scientific">Lomentospora prolificans</name>
    <dbReference type="NCBI Taxonomy" id="41688"/>
    <lineage>
        <taxon>Eukaryota</taxon>
        <taxon>Fungi</taxon>
        <taxon>Dikarya</taxon>
        <taxon>Ascomycota</taxon>
        <taxon>Pezizomycotina</taxon>
        <taxon>Sordariomycetes</taxon>
        <taxon>Hypocreomycetidae</taxon>
        <taxon>Microascales</taxon>
        <taxon>Microascaceae</taxon>
        <taxon>Lomentospora</taxon>
    </lineage>
</organism>
<feature type="domain" description="Oxidoreductase FAD/NAD(P)-binding" evidence="10">
    <location>
        <begin position="598"/>
        <end position="702"/>
    </location>
</feature>
<evidence type="ECO:0008006" key="14">
    <source>
        <dbReference type="Google" id="ProtNLM"/>
    </source>
</evidence>
<dbReference type="PANTHER" id="PTHR32361">
    <property type="entry name" value="FERRIC/CUPRIC REDUCTASE TRANSMEMBRANE COMPONENT"/>
    <property type="match status" value="1"/>
</dbReference>
<dbReference type="Proteomes" id="UP000233524">
    <property type="component" value="Unassembled WGS sequence"/>
</dbReference>
<feature type="transmembrane region" description="Helical" evidence="8">
    <location>
        <begin position="418"/>
        <end position="436"/>
    </location>
</feature>
<dbReference type="GO" id="GO:0015677">
    <property type="term" value="P:copper ion import"/>
    <property type="evidence" value="ECO:0007669"/>
    <property type="project" value="TreeGrafter"/>
</dbReference>
<dbReference type="PANTHER" id="PTHR32361:SF9">
    <property type="entry name" value="FERRIC REDUCTASE TRANSMEMBRANE COMPONENT 3-RELATED"/>
    <property type="match status" value="1"/>
</dbReference>
<keyword evidence="9" id="KW-0732">Signal</keyword>
<feature type="chain" id="PRO_5014807406" description="Ferric oxidoreductase domain-containing protein" evidence="9">
    <location>
        <begin position="21"/>
        <end position="725"/>
    </location>
</feature>
<evidence type="ECO:0000256" key="1">
    <source>
        <dbReference type="ARBA" id="ARBA00004141"/>
    </source>
</evidence>
<evidence type="ECO:0000256" key="9">
    <source>
        <dbReference type="SAM" id="SignalP"/>
    </source>
</evidence>
<dbReference type="InterPro" id="IPR039261">
    <property type="entry name" value="FNR_nucleotide-bd"/>
</dbReference>
<keyword evidence="13" id="KW-1185">Reference proteome</keyword>
<keyword evidence="6 8" id="KW-0472">Membrane</keyword>
<dbReference type="SFLD" id="SFLDS00052">
    <property type="entry name" value="Ferric_Reductase_Domain"/>
    <property type="match status" value="1"/>
</dbReference>
<dbReference type="AlphaFoldDB" id="A0A2N3N0J1"/>
<dbReference type="Gene3D" id="3.40.50.80">
    <property type="entry name" value="Nucleotide-binding domain of ferredoxin-NADP reductase (FNR) module"/>
    <property type="match status" value="1"/>
</dbReference>
<dbReference type="SFLD" id="SFLDG01168">
    <property type="entry name" value="Ferric_reductase_subgroup_(FRE"/>
    <property type="match status" value="1"/>
</dbReference>
<evidence type="ECO:0000256" key="4">
    <source>
        <dbReference type="ARBA" id="ARBA00022989"/>
    </source>
</evidence>
<dbReference type="Pfam" id="PF01794">
    <property type="entry name" value="Ferric_reduct"/>
    <property type="match status" value="1"/>
</dbReference>
<dbReference type="GO" id="GO:0005886">
    <property type="term" value="C:plasma membrane"/>
    <property type="evidence" value="ECO:0007669"/>
    <property type="project" value="TreeGrafter"/>
</dbReference>
<feature type="domain" description="Ferric oxidoreductase" evidence="11">
    <location>
        <begin position="286"/>
        <end position="402"/>
    </location>
</feature>
<comment type="caution">
    <text evidence="12">The sequence shown here is derived from an EMBL/GenBank/DDBJ whole genome shotgun (WGS) entry which is preliminary data.</text>
</comment>
<keyword evidence="2" id="KW-0813">Transport</keyword>
<feature type="transmembrane region" description="Helical" evidence="8">
    <location>
        <begin position="386"/>
        <end position="406"/>
    </location>
</feature>
<proteinExistence type="predicted"/>
<dbReference type="GO" id="GO:0000293">
    <property type="term" value="F:ferric-chelate reductase activity"/>
    <property type="evidence" value="ECO:0007669"/>
    <property type="project" value="TreeGrafter"/>
</dbReference>
<dbReference type="CDD" id="cd06186">
    <property type="entry name" value="NOX_Duox_like_FAD_NADP"/>
    <property type="match status" value="1"/>
</dbReference>
<feature type="transmembrane region" description="Helical" evidence="8">
    <location>
        <begin position="358"/>
        <end position="379"/>
    </location>
</feature>
<evidence type="ECO:0000259" key="10">
    <source>
        <dbReference type="Pfam" id="PF00175"/>
    </source>
</evidence>
<feature type="signal peptide" evidence="9">
    <location>
        <begin position="1"/>
        <end position="20"/>
    </location>
</feature>
<dbReference type="GO" id="GO:0006879">
    <property type="term" value="P:intracellular iron ion homeostasis"/>
    <property type="evidence" value="ECO:0007669"/>
    <property type="project" value="TreeGrafter"/>
</dbReference>
<sequence length="725" mass="79839">MLPRLSTAVGLLAAAIPANAHTVDGRYGYGLIGYGISMYDPPCAYACRASIVNPLECPMDHDMHTGDDASSHMSMGPSAECYATNEHFLHSMAWCIHERCEGLQMSELEEYWELNIPGRNRIQPFPRISYQEALAEVTEAPKEVIESDATLNTTTAVSDEVYWSQYNTLVAFEEVEAKHSRFGLVVLITGVGIPVAFSFLRFLPFPKSWVSTFYAYVIDPPAFGTRHAVPAFGLAIIPTRGQALFIFYIIAINVILSSVGYRATGDNAWFATSAAQIRAYISNRVGVLSFANLPLTILYGSRNNVLLRLTNWSHMTFLLVHRWIGFICMLQAVLHSAIYLQEFLENGTHAEESKLPYWYTGIVATLALSVIIPLSLLPIRRKFYELFLSSHVVLSAVSIIGCWYHIIYRYGYQWGYETWIYMAIAFMSFDHLFRILRTARHGVKHAYVTAIDSEYYRIDIPGVSSRGHIYMYFPTLTWRVWENHPFSVAGVMGRPLDCEEVTWSEAKTKGATSGSEIEKETTAKSPSSSSSVSAAASGPAGVTLYMRVQDGATSFLAARAGKGPVPVLVEGSYGVESTGLFHDNHVRADSSYPNILCIAGGVGITAILPVLQNAQSLGKPIGNVKLYWGARSQALVDAVSSSITSRSVDADGRVRWGDAEVQVAIGERMSIRAIIESEINDRTVGGTTVVVCGPAAMADEVRCTVTALGRHSGVVVRLVEESFDW</sequence>
<dbReference type="InParanoid" id="A0A2N3N0J1"/>
<dbReference type="InterPro" id="IPR013130">
    <property type="entry name" value="Fe3_Rdtase_TM_dom"/>
</dbReference>
<evidence type="ECO:0000256" key="5">
    <source>
        <dbReference type="ARBA" id="ARBA00023065"/>
    </source>
</evidence>
<dbReference type="OrthoDB" id="167398at2759"/>
<keyword evidence="5" id="KW-0406">Ion transport</keyword>
<evidence type="ECO:0000313" key="13">
    <source>
        <dbReference type="Proteomes" id="UP000233524"/>
    </source>
</evidence>
<gene>
    <name evidence="12" type="ORF">jhhlp_007776</name>
</gene>
<dbReference type="GO" id="GO:0006826">
    <property type="term" value="P:iron ion transport"/>
    <property type="evidence" value="ECO:0007669"/>
    <property type="project" value="TreeGrafter"/>
</dbReference>
<reference evidence="12 13" key="1">
    <citation type="journal article" date="2017" name="G3 (Bethesda)">
        <title>First Draft Genome Sequence of the Pathogenic Fungus Lomentospora prolificans (Formerly Scedosporium prolificans).</title>
        <authorList>
            <person name="Luo R."/>
            <person name="Zimin A."/>
            <person name="Workman R."/>
            <person name="Fan Y."/>
            <person name="Pertea G."/>
            <person name="Grossman N."/>
            <person name="Wear M.P."/>
            <person name="Jia B."/>
            <person name="Miller H."/>
            <person name="Casadevall A."/>
            <person name="Timp W."/>
            <person name="Zhang S.X."/>
            <person name="Salzberg S.L."/>
        </authorList>
    </citation>
    <scope>NUCLEOTIDE SEQUENCE [LARGE SCALE GENOMIC DNA]</scope>
    <source>
        <strain evidence="12 13">JHH-5317</strain>
    </source>
</reference>
<evidence type="ECO:0000256" key="8">
    <source>
        <dbReference type="SAM" id="Phobius"/>
    </source>
</evidence>
<dbReference type="InterPro" id="IPR051410">
    <property type="entry name" value="Ferric/Cupric_Reductase"/>
</dbReference>
<comment type="subcellular location">
    <subcellularLocation>
        <location evidence="1">Membrane</location>
        <topology evidence="1">Multi-pass membrane protein</topology>
    </subcellularLocation>
</comment>
<evidence type="ECO:0000259" key="11">
    <source>
        <dbReference type="Pfam" id="PF01794"/>
    </source>
</evidence>
<accession>A0A2N3N0J1</accession>
<keyword evidence="4 8" id="KW-1133">Transmembrane helix</keyword>
<dbReference type="EMBL" id="NLAX01001139">
    <property type="protein sequence ID" value="PKS05943.1"/>
    <property type="molecule type" value="Genomic_DNA"/>
</dbReference>
<dbReference type="Pfam" id="PF00175">
    <property type="entry name" value="NAD_binding_1"/>
    <property type="match status" value="1"/>
</dbReference>
<feature type="compositionally biased region" description="Low complexity" evidence="7">
    <location>
        <begin position="525"/>
        <end position="534"/>
    </location>
</feature>
<evidence type="ECO:0000256" key="7">
    <source>
        <dbReference type="SAM" id="MobiDB-lite"/>
    </source>
</evidence>
<evidence type="ECO:0000256" key="2">
    <source>
        <dbReference type="ARBA" id="ARBA00022448"/>
    </source>
</evidence>
<keyword evidence="3 8" id="KW-0812">Transmembrane</keyword>
<feature type="transmembrane region" description="Helical" evidence="8">
    <location>
        <begin position="319"/>
        <end position="338"/>
    </location>
</feature>
<feature type="region of interest" description="Disordered" evidence="7">
    <location>
        <begin position="507"/>
        <end position="534"/>
    </location>
</feature>
<evidence type="ECO:0000313" key="12">
    <source>
        <dbReference type="EMBL" id="PKS05943.1"/>
    </source>
</evidence>
<feature type="transmembrane region" description="Helical" evidence="8">
    <location>
        <begin position="243"/>
        <end position="261"/>
    </location>
</feature>
<dbReference type="InterPro" id="IPR001433">
    <property type="entry name" value="OxRdtase_FAD/NAD-bd"/>
</dbReference>
<evidence type="ECO:0000256" key="3">
    <source>
        <dbReference type="ARBA" id="ARBA00022692"/>
    </source>
</evidence>